<evidence type="ECO:0000313" key="3">
    <source>
        <dbReference type="EMBL" id="KAG6518513.1"/>
    </source>
</evidence>
<accession>A0A8J5H4I9</accession>
<dbReference type="SUPFAM" id="SSF54928">
    <property type="entry name" value="RNA-binding domain, RBD"/>
    <property type="match status" value="1"/>
</dbReference>
<dbReference type="Gene3D" id="3.30.70.330">
    <property type="match status" value="1"/>
</dbReference>
<dbReference type="GO" id="GO:0043488">
    <property type="term" value="P:regulation of mRNA stability"/>
    <property type="evidence" value="ECO:0007669"/>
    <property type="project" value="InterPro"/>
</dbReference>
<proteinExistence type="predicted"/>
<evidence type="ECO:0000256" key="1">
    <source>
        <dbReference type="SAM" id="MobiDB-lite"/>
    </source>
</evidence>
<dbReference type="PANTHER" id="PTHR14738">
    <property type="entry name" value="ZINC FINGER CCCH DOMAIN-CONTAINING PROTEIN 14"/>
    <property type="match status" value="1"/>
</dbReference>
<dbReference type="Pfam" id="PF01480">
    <property type="entry name" value="PWI"/>
    <property type="match status" value="1"/>
</dbReference>
<dbReference type="InterPro" id="IPR002483">
    <property type="entry name" value="PWI_dom"/>
</dbReference>
<feature type="compositionally biased region" description="Polar residues" evidence="1">
    <location>
        <begin position="625"/>
        <end position="638"/>
    </location>
</feature>
<dbReference type="PANTHER" id="PTHR14738:SF32">
    <property type="entry name" value="RNA BINDING (RRM_RBD_RNP MOTIFS) FAMILY PROTEIN"/>
    <property type="match status" value="1"/>
</dbReference>
<evidence type="ECO:0000259" key="2">
    <source>
        <dbReference type="Pfam" id="PF01480"/>
    </source>
</evidence>
<feature type="compositionally biased region" description="Polar residues" evidence="1">
    <location>
        <begin position="125"/>
        <end position="134"/>
    </location>
</feature>
<organism evidence="3 4">
    <name type="scientific">Zingiber officinale</name>
    <name type="common">Ginger</name>
    <name type="synonym">Amomum zingiber</name>
    <dbReference type="NCBI Taxonomy" id="94328"/>
    <lineage>
        <taxon>Eukaryota</taxon>
        <taxon>Viridiplantae</taxon>
        <taxon>Streptophyta</taxon>
        <taxon>Embryophyta</taxon>
        <taxon>Tracheophyta</taxon>
        <taxon>Spermatophyta</taxon>
        <taxon>Magnoliopsida</taxon>
        <taxon>Liliopsida</taxon>
        <taxon>Zingiberales</taxon>
        <taxon>Zingiberaceae</taxon>
        <taxon>Zingiber</taxon>
    </lineage>
</organism>
<dbReference type="GO" id="GO:0005634">
    <property type="term" value="C:nucleus"/>
    <property type="evidence" value="ECO:0007669"/>
    <property type="project" value="TreeGrafter"/>
</dbReference>
<dbReference type="Proteomes" id="UP000734854">
    <property type="component" value="Unassembled WGS sequence"/>
</dbReference>
<gene>
    <name evidence="3" type="ORF">ZIOFF_021988</name>
</gene>
<dbReference type="GO" id="GO:0008143">
    <property type="term" value="F:poly(A) binding"/>
    <property type="evidence" value="ECO:0007669"/>
    <property type="project" value="InterPro"/>
</dbReference>
<dbReference type="InterPro" id="IPR040366">
    <property type="entry name" value="Nab2/ZC3H14"/>
</dbReference>
<feature type="region of interest" description="Disordered" evidence="1">
    <location>
        <begin position="604"/>
        <end position="656"/>
    </location>
</feature>
<evidence type="ECO:0000313" key="4">
    <source>
        <dbReference type="Proteomes" id="UP000734854"/>
    </source>
</evidence>
<dbReference type="Gene3D" id="1.20.1390.10">
    <property type="entry name" value="PWI domain"/>
    <property type="match status" value="1"/>
</dbReference>
<feature type="domain" description="PWI" evidence="2">
    <location>
        <begin position="31"/>
        <end position="87"/>
    </location>
</feature>
<sequence>MGGPDCAGYDRTFKVSFSQDGLSRLHAKVMEKLKEFMGDYTDGTLVDYVVVLLRNGRSKDEARKELNVFLGDDSDTFISWLWDHLSSNIHLYTQPNQSIPDEVAKSKPISCVLSERQNSQEDQKVTAQTDTNRNSHGRGWKGKTKDNNGAFPLRSVVTNILHAEEEVSRQNVVGQSHSPTAHIQRKRSRDDEHPQRYTASYPVIGAPRRLLQFAVRDAVKAVQQSSSRVEPASKRLCSVISTCTTNSLLEGKFHRKSELRAPGTLSIALKAAAEAAEDVTRVRSVGSVFNRLGHDEKIEESVNRLPVTTGLDLEDGEYDPIDKVSEPLYLDHHYRNEYANFDDNMTILEKETDVADDFVLDNNECDGVVDVSHLSQPDQDSLLGTSSSNRDVKSMIMQPHAVAEEISNKRRLLEQEHGTGPLALTSKKIMSTSANETHKHIHYLVASDDPKVENQVTARNSEGAGSQNVNFLKDNDVFSSQNMTETKHADQRQSTQKQLLVPGEYWKAVELICVDWILQVHFAATKDTLSRHFNKFGDVLKVIIITDATTGQPTGSSYEAAPVLPWPRMAHAPPFPSRLGRRPYPRGLLLGTFRGRLPIKPGARSLQWKRGTSTVPSGSGEDAKPSQTSDVQSPTARSLTYVRTAPKPAAGLSGSN</sequence>
<protein>
    <recommendedName>
        <fullName evidence="2">PWI domain-containing protein</fullName>
    </recommendedName>
</protein>
<name>A0A8J5H4I9_ZINOF</name>
<comment type="caution">
    <text evidence="3">The sequence shown here is derived from an EMBL/GenBank/DDBJ whole genome shotgun (WGS) entry which is preliminary data.</text>
</comment>
<dbReference type="InterPro" id="IPR035979">
    <property type="entry name" value="RBD_domain_sf"/>
</dbReference>
<feature type="region of interest" description="Disordered" evidence="1">
    <location>
        <begin position="115"/>
        <end position="148"/>
    </location>
</feature>
<feature type="region of interest" description="Disordered" evidence="1">
    <location>
        <begin position="168"/>
        <end position="196"/>
    </location>
</feature>
<keyword evidence="4" id="KW-1185">Reference proteome</keyword>
<dbReference type="GO" id="GO:0005737">
    <property type="term" value="C:cytoplasm"/>
    <property type="evidence" value="ECO:0007669"/>
    <property type="project" value="TreeGrafter"/>
</dbReference>
<dbReference type="EMBL" id="JACMSC010000006">
    <property type="protein sequence ID" value="KAG6518513.1"/>
    <property type="molecule type" value="Genomic_DNA"/>
</dbReference>
<dbReference type="InterPro" id="IPR012677">
    <property type="entry name" value="Nucleotide-bd_a/b_plait_sf"/>
</dbReference>
<dbReference type="AlphaFoldDB" id="A0A8J5H4I9"/>
<feature type="compositionally biased region" description="Polar residues" evidence="1">
    <location>
        <begin position="169"/>
        <end position="181"/>
    </location>
</feature>
<reference evidence="3 4" key="1">
    <citation type="submission" date="2020-08" db="EMBL/GenBank/DDBJ databases">
        <title>Plant Genome Project.</title>
        <authorList>
            <person name="Zhang R.-G."/>
        </authorList>
    </citation>
    <scope>NUCLEOTIDE SEQUENCE [LARGE SCALE GENOMIC DNA]</scope>
    <source>
        <tissue evidence="3">Rhizome</tissue>
    </source>
</reference>